<evidence type="ECO:0000313" key="2">
    <source>
        <dbReference type="EMBL" id="CRK76798.1"/>
    </source>
</evidence>
<name>A0A0U1NPD3_9RHOB</name>
<organism evidence="1 3">
    <name type="scientific">Nereida ignava</name>
    <dbReference type="NCBI Taxonomy" id="282199"/>
    <lineage>
        <taxon>Bacteria</taxon>
        <taxon>Pseudomonadati</taxon>
        <taxon>Pseudomonadota</taxon>
        <taxon>Alphaproteobacteria</taxon>
        <taxon>Rhodobacterales</taxon>
        <taxon>Roseobacteraceae</taxon>
        <taxon>Nereida</taxon>
    </lineage>
</organism>
<dbReference type="EMBL" id="CVQV01000044">
    <property type="protein sequence ID" value="CRK76798.1"/>
    <property type="molecule type" value="Genomic_DNA"/>
</dbReference>
<dbReference type="Proteomes" id="UP000048949">
    <property type="component" value="Unassembled WGS sequence"/>
</dbReference>
<gene>
    <name evidence="1" type="ORF">NIG5292_02679</name>
    <name evidence="2" type="ORF">NIG5292_02866</name>
</gene>
<dbReference type="EMBL" id="CVQV01000025">
    <property type="protein sequence ID" value="CRK76614.1"/>
    <property type="molecule type" value="Genomic_DNA"/>
</dbReference>
<proteinExistence type="predicted"/>
<accession>A0A0U1NPD3</accession>
<keyword evidence="3" id="KW-1185">Reference proteome</keyword>
<reference evidence="1 3" key="1">
    <citation type="submission" date="2015-04" db="EMBL/GenBank/DDBJ databases">
        <authorList>
            <person name="Syromyatnikov M.Y."/>
            <person name="Popov V.N."/>
        </authorList>
    </citation>
    <scope>NUCLEOTIDE SEQUENCE [LARGE SCALE GENOMIC DNA]</scope>
    <source>
        <strain evidence="1 3">CECT 5292</strain>
    </source>
</reference>
<protein>
    <submittedName>
        <fullName evidence="1">Uncharacterized protein</fullName>
    </submittedName>
</protein>
<dbReference type="AlphaFoldDB" id="A0A0U1NPD3"/>
<evidence type="ECO:0000313" key="3">
    <source>
        <dbReference type="Proteomes" id="UP000048949"/>
    </source>
</evidence>
<evidence type="ECO:0000313" key="1">
    <source>
        <dbReference type="EMBL" id="CRK76614.1"/>
    </source>
</evidence>
<sequence>MPLFNMLSKLAQALFVIMLTTLPGTAEQQAIEHGTSF</sequence>